<evidence type="ECO:0000256" key="2">
    <source>
        <dbReference type="SAM" id="Phobius"/>
    </source>
</evidence>
<feature type="transmembrane region" description="Helical" evidence="2">
    <location>
        <begin position="115"/>
        <end position="136"/>
    </location>
</feature>
<sequence>MAEEDSLSNLEQVVLIVTRLLVFWTGLYVWEVLTSLWYEIGFVSGTRVFHWHLVPYIVSRYSQLIGLISLLYLSNSTRQGNCEAAYLLSFFLELSVLAASITFALRTIAIWMNRVVTICLWGMVVVYAVLVVLSTAMNKSGNYSGRCSYVNPRRAYSIVTIIRVYSMIFDGVVLLLNIYKLRTSFKFGVHRRLFRLLFTQGLIYFIIAFLSNLVAVVFLLSTSNPFLGLTVTESASVLTVVAACRSVRHLDQSMIQGTRTQYALTTISTGPPQVSESTTHPTNITTAQKTNENVI</sequence>
<gene>
    <name evidence="3" type="ORF">CPB83DRAFT_851624</name>
</gene>
<dbReference type="AlphaFoldDB" id="A0A9P6JR17"/>
<dbReference type="EMBL" id="MU157843">
    <property type="protein sequence ID" value="KAF9529816.1"/>
    <property type="molecule type" value="Genomic_DNA"/>
</dbReference>
<accession>A0A9P6JR17</accession>
<dbReference type="Proteomes" id="UP000807306">
    <property type="component" value="Unassembled WGS sequence"/>
</dbReference>
<name>A0A9P6JR17_9AGAR</name>
<evidence type="ECO:0000256" key="1">
    <source>
        <dbReference type="SAM" id="MobiDB-lite"/>
    </source>
</evidence>
<feature type="transmembrane region" description="Helical" evidence="2">
    <location>
        <begin position="12"/>
        <end position="33"/>
    </location>
</feature>
<organism evidence="3 4">
    <name type="scientific">Crepidotus variabilis</name>
    <dbReference type="NCBI Taxonomy" id="179855"/>
    <lineage>
        <taxon>Eukaryota</taxon>
        <taxon>Fungi</taxon>
        <taxon>Dikarya</taxon>
        <taxon>Basidiomycota</taxon>
        <taxon>Agaricomycotina</taxon>
        <taxon>Agaricomycetes</taxon>
        <taxon>Agaricomycetidae</taxon>
        <taxon>Agaricales</taxon>
        <taxon>Agaricineae</taxon>
        <taxon>Crepidotaceae</taxon>
        <taxon>Crepidotus</taxon>
    </lineage>
</organism>
<feature type="region of interest" description="Disordered" evidence="1">
    <location>
        <begin position="270"/>
        <end position="295"/>
    </location>
</feature>
<comment type="caution">
    <text evidence="3">The sequence shown here is derived from an EMBL/GenBank/DDBJ whole genome shotgun (WGS) entry which is preliminary data.</text>
</comment>
<keyword evidence="2" id="KW-0472">Membrane</keyword>
<proteinExistence type="predicted"/>
<protein>
    <submittedName>
        <fullName evidence="3">Uncharacterized protein</fullName>
    </submittedName>
</protein>
<reference evidence="3" key="1">
    <citation type="submission" date="2020-11" db="EMBL/GenBank/DDBJ databases">
        <authorList>
            <consortium name="DOE Joint Genome Institute"/>
            <person name="Ahrendt S."/>
            <person name="Riley R."/>
            <person name="Andreopoulos W."/>
            <person name="Labutti K."/>
            <person name="Pangilinan J."/>
            <person name="Ruiz-Duenas F.J."/>
            <person name="Barrasa J.M."/>
            <person name="Sanchez-Garcia M."/>
            <person name="Camarero S."/>
            <person name="Miyauchi S."/>
            <person name="Serrano A."/>
            <person name="Linde D."/>
            <person name="Babiker R."/>
            <person name="Drula E."/>
            <person name="Ayuso-Fernandez I."/>
            <person name="Pacheco R."/>
            <person name="Padilla G."/>
            <person name="Ferreira P."/>
            <person name="Barriuso J."/>
            <person name="Kellner H."/>
            <person name="Castanera R."/>
            <person name="Alfaro M."/>
            <person name="Ramirez L."/>
            <person name="Pisabarro A.G."/>
            <person name="Kuo A."/>
            <person name="Tritt A."/>
            <person name="Lipzen A."/>
            <person name="He G."/>
            <person name="Yan M."/>
            <person name="Ng V."/>
            <person name="Cullen D."/>
            <person name="Martin F."/>
            <person name="Rosso M.-N."/>
            <person name="Henrissat B."/>
            <person name="Hibbett D."/>
            <person name="Martinez A.T."/>
            <person name="Grigoriev I.V."/>
        </authorList>
    </citation>
    <scope>NUCLEOTIDE SEQUENCE</scope>
    <source>
        <strain evidence="3">CBS 506.95</strain>
    </source>
</reference>
<keyword evidence="2" id="KW-0812">Transmembrane</keyword>
<feature type="transmembrane region" description="Helical" evidence="2">
    <location>
        <begin position="197"/>
        <end position="220"/>
    </location>
</feature>
<feature type="transmembrane region" description="Helical" evidence="2">
    <location>
        <begin position="85"/>
        <end position="108"/>
    </location>
</feature>
<feature type="transmembrane region" description="Helical" evidence="2">
    <location>
        <begin position="53"/>
        <end position="73"/>
    </location>
</feature>
<keyword evidence="4" id="KW-1185">Reference proteome</keyword>
<dbReference type="OrthoDB" id="2742220at2759"/>
<feature type="transmembrane region" description="Helical" evidence="2">
    <location>
        <begin position="156"/>
        <end position="176"/>
    </location>
</feature>
<keyword evidence="2" id="KW-1133">Transmembrane helix</keyword>
<evidence type="ECO:0000313" key="3">
    <source>
        <dbReference type="EMBL" id="KAF9529816.1"/>
    </source>
</evidence>
<evidence type="ECO:0000313" key="4">
    <source>
        <dbReference type="Proteomes" id="UP000807306"/>
    </source>
</evidence>